<organism evidence="2 3">
    <name type="scientific">Candidatus Cryptobacteroides gallistercoris</name>
    <dbReference type="NCBI Taxonomy" id="2840765"/>
    <lineage>
        <taxon>Bacteria</taxon>
        <taxon>Pseudomonadati</taxon>
        <taxon>Bacteroidota</taxon>
        <taxon>Bacteroidia</taxon>
        <taxon>Bacteroidales</taxon>
        <taxon>Candidatus Cryptobacteroides</taxon>
    </lineage>
</organism>
<dbReference type="AlphaFoldDB" id="A0A940DM35"/>
<dbReference type="EMBL" id="JADIMJ010000040">
    <property type="protein sequence ID" value="MBO8453583.1"/>
    <property type="molecule type" value="Genomic_DNA"/>
</dbReference>
<dbReference type="Proteomes" id="UP000771749">
    <property type="component" value="Unassembled WGS sequence"/>
</dbReference>
<gene>
    <name evidence="2" type="ORF">IAC07_02515</name>
</gene>
<feature type="transmembrane region" description="Helical" evidence="1">
    <location>
        <begin position="71"/>
        <end position="91"/>
    </location>
</feature>
<evidence type="ECO:0008006" key="4">
    <source>
        <dbReference type="Google" id="ProtNLM"/>
    </source>
</evidence>
<evidence type="ECO:0000256" key="1">
    <source>
        <dbReference type="SAM" id="Phobius"/>
    </source>
</evidence>
<comment type="caution">
    <text evidence="2">The sequence shown here is derived from an EMBL/GenBank/DDBJ whole genome shotgun (WGS) entry which is preliminary data.</text>
</comment>
<keyword evidence="1" id="KW-0472">Membrane</keyword>
<accession>A0A940DM35</accession>
<sequence>MSTDKEIRQFIRENMPEIKGGDKFMAELVRQIELLPVPASLAGKSEAEIRTAMDLIAATARRIKRRNRLKAVSAAAVTAVLLGAVLAVYYLVPDIRQFVQQHFVYIFAGFAAVVLAVALLSLRHDRV</sequence>
<feature type="transmembrane region" description="Helical" evidence="1">
    <location>
        <begin position="103"/>
        <end position="122"/>
    </location>
</feature>
<reference evidence="2" key="1">
    <citation type="submission" date="2020-10" db="EMBL/GenBank/DDBJ databases">
        <authorList>
            <person name="Gilroy R."/>
        </authorList>
    </citation>
    <scope>NUCLEOTIDE SEQUENCE</scope>
    <source>
        <strain evidence="2">F1-3629</strain>
    </source>
</reference>
<keyword evidence="1" id="KW-0812">Transmembrane</keyword>
<proteinExistence type="predicted"/>
<evidence type="ECO:0000313" key="3">
    <source>
        <dbReference type="Proteomes" id="UP000771749"/>
    </source>
</evidence>
<keyword evidence="1" id="KW-1133">Transmembrane helix</keyword>
<reference evidence="2" key="2">
    <citation type="journal article" date="2021" name="PeerJ">
        <title>Extensive microbial diversity within the chicken gut microbiome revealed by metagenomics and culture.</title>
        <authorList>
            <person name="Gilroy R."/>
            <person name="Ravi A."/>
            <person name="Getino M."/>
            <person name="Pursley I."/>
            <person name="Horton D.L."/>
            <person name="Alikhan N.F."/>
            <person name="Baker D."/>
            <person name="Gharbi K."/>
            <person name="Hall N."/>
            <person name="Watson M."/>
            <person name="Adriaenssens E.M."/>
            <person name="Foster-Nyarko E."/>
            <person name="Jarju S."/>
            <person name="Secka A."/>
            <person name="Antonio M."/>
            <person name="Oren A."/>
            <person name="Chaudhuri R.R."/>
            <person name="La Ragione R."/>
            <person name="Hildebrand F."/>
            <person name="Pallen M.J."/>
        </authorList>
    </citation>
    <scope>NUCLEOTIDE SEQUENCE</scope>
    <source>
        <strain evidence="2">F1-3629</strain>
    </source>
</reference>
<name>A0A940DM35_9BACT</name>
<evidence type="ECO:0000313" key="2">
    <source>
        <dbReference type="EMBL" id="MBO8453583.1"/>
    </source>
</evidence>
<protein>
    <recommendedName>
        <fullName evidence="4">Transmembrane protein</fullName>
    </recommendedName>
</protein>